<gene>
    <name evidence="6" type="ORF">CEUR00632_LOCUS9367</name>
</gene>
<dbReference type="Pfam" id="PF01479">
    <property type="entry name" value="S4"/>
    <property type="match status" value="1"/>
</dbReference>
<dbReference type="PANTHER" id="PTHR32319">
    <property type="entry name" value="BACTERIAL HEMOLYSIN-LIKE PROTEIN"/>
    <property type="match status" value="1"/>
</dbReference>
<feature type="region of interest" description="Disordered" evidence="4">
    <location>
        <begin position="66"/>
        <end position="89"/>
    </location>
</feature>
<organism evidence="6">
    <name type="scientific">Chlamydomonas euryale</name>
    <dbReference type="NCBI Taxonomy" id="1486919"/>
    <lineage>
        <taxon>Eukaryota</taxon>
        <taxon>Viridiplantae</taxon>
        <taxon>Chlorophyta</taxon>
        <taxon>core chlorophytes</taxon>
        <taxon>Chlorophyceae</taxon>
        <taxon>CS clade</taxon>
        <taxon>Chlamydomonadales</taxon>
        <taxon>Chlamydomonadaceae</taxon>
        <taxon>Chlamydomonas</taxon>
    </lineage>
</organism>
<dbReference type="AlphaFoldDB" id="A0A7R9YVB3"/>
<dbReference type="Pfam" id="PF01728">
    <property type="entry name" value="FtsJ"/>
    <property type="match status" value="1"/>
</dbReference>
<accession>A0A7R9YVB3</accession>
<dbReference type="NCBIfam" id="TIGR00478">
    <property type="entry name" value="tly"/>
    <property type="match status" value="1"/>
</dbReference>
<dbReference type="SMART" id="SM00363">
    <property type="entry name" value="S4"/>
    <property type="match status" value="1"/>
</dbReference>
<dbReference type="InterPro" id="IPR002942">
    <property type="entry name" value="S4_RNA-bd"/>
</dbReference>
<evidence type="ECO:0000259" key="5">
    <source>
        <dbReference type="SMART" id="SM00363"/>
    </source>
</evidence>
<dbReference type="InterPro" id="IPR029063">
    <property type="entry name" value="SAM-dependent_MTases_sf"/>
</dbReference>
<keyword evidence="1 3" id="KW-0694">RNA-binding</keyword>
<feature type="domain" description="RNA-binding S4" evidence="5">
    <location>
        <begin position="92"/>
        <end position="155"/>
    </location>
</feature>
<dbReference type="InterPro" id="IPR002877">
    <property type="entry name" value="RNA_MeTrfase_FtsJ_dom"/>
</dbReference>
<dbReference type="EMBL" id="HBEC01020005">
    <property type="protein sequence ID" value="CAD8289328.1"/>
    <property type="molecule type" value="Transcribed_RNA"/>
</dbReference>
<dbReference type="Gene3D" id="3.40.50.150">
    <property type="entry name" value="Vaccinia Virus protein VP39"/>
    <property type="match status" value="1"/>
</dbReference>
<dbReference type="GO" id="GO:0003723">
    <property type="term" value="F:RNA binding"/>
    <property type="evidence" value="ECO:0007669"/>
    <property type="project" value="UniProtKB-KW"/>
</dbReference>
<evidence type="ECO:0000256" key="2">
    <source>
        <dbReference type="ARBA" id="ARBA00029460"/>
    </source>
</evidence>
<feature type="region of interest" description="Disordered" evidence="4">
    <location>
        <begin position="340"/>
        <end position="361"/>
    </location>
</feature>
<dbReference type="PROSITE" id="PS50889">
    <property type="entry name" value="S4"/>
    <property type="match status" value="1"/>
</dbReference>
<protein>
    <recommendedName>
        <fullName evidence="5">RNA-binding S4 domain-containing protein</fullName>
    </recommendedName>
</protein>
<reference evidence="6" key="1">
    <citation type="submission" date="2021-01" db="EMBL/GenBank/DDBJ databases">
        <authorList>
            <person name="Corre E."/>
            <person name="Pelletier E."/>
            <person name="Niang G."/>
            <person name="Scheremetjew M."/>
            <person name="Finn R."/>
            <person name="Kale V."/>
            <person name="Holt S."/>
            <person name="Cochrane G."/>
            <person name="Meng A."/>
            <person name="Brown T."/>
            <person name="Cohen L."/>
        </authorList>
    </citation>
    <scope>NUCLEOTIDE SEQUENCE</scope>
    <source>
        <strain evidence="6">CCMP219</strain>
    </source>
</reference>
<proteinExistence type="inferred from homology"/>
<evidence type="ECO:0000256" key="4">
    <source>
        <dbReference type="SAM" id="MobiDB-lite"/>
    </source>
</evidence>
<name>A0A7R9YVB3_9CHLO</name>
<dbReference type="InterPro" id="IPR036986">
    <property type="entry name" value="S4_RNA-bd_sf"/>
</dbReference>
<dbReference type="InterPro" id="IPR047048">
    <property type="entry name" value="TlyA"/>
</dbReference>
<dbReference type="CDD" id="cd00165">
    <property type="entry name" value="S4"/>
    <property type="match status" value="1"/>
</dbReference>
<evidence type="ECO:0000313" key="6">
    <source>
        <dbReference type="EMBL" id="CAD8289328.1"/>
    </source>
</evidence>
<dbReference type="Gene3D" id="3.10.290.10">
    <property type="entry name" value="RNA-binding S4 domain"/>
    <property type="match status" value="1"/>
</dbReference>
<dbReference type="PANTHER" id="PTHR32319:SF0">
    <property type="entry name" value="BACTERIAL HEMOLYSIN-LIKE PROTEIN"/>
    <property type="match status" value="1"/>
</dbReference>
<evidence type="ECO:0000256" key="1">
    <source>
        <dbReference type="ARBA" id="ARBA00022884"/>
    </source>
</evidence>
<dbReference type="GO" id="GO:0008168">
    <property type="term" value="F:methyltransferase activity"/>
    <property type="evidence" value="ECO:0007669"/>
    <property type="project" value="InterPro"/>
</dbReference>
<dbReference type="InterPro" id="IPR004538">
    <property type="entry name" value="Hemolysin_A/TlyA"/>
</dbReference>
<comment type="similarity">
    <text evidence="2">Belongs to the TlyA family.</text>
</comment>
<evidence type="ECO:0000256" key="3">
    <source>
        <dbReference type="PROSITE-ProRule" id="PRU00182"/>
    </source>
</evidence>
<dbReference type="SUPFAM" id="SSF53335">
    <property type="entry name" value="S-adenosyl-L-methionine-dependent methyltransferases"/>
    <property type="match status" value="1"/>
</dbReference>
<dbReference type="GO" id="GO:0032259">
    <property type="term" value="P:methylation"/>
    <property type="evidence" value="ECO:0007669"/>
    <property type="project" value="InterPro"/>
</dbReference>
<feature type="compositionally biased region" description="Low complexity" evidence="4">
    <location>
        <begin position="351"/>
        <end position="361"/>
    </location>
</feature>
<sequence length="361" mass="37797">MGGAAAACSAAMHGAATRALHAPYEGAMWGAVDRCSRRRSGGIGSAGAQVLSSALGGISGGGAEGAGAGGVVQPPAPSGGRASSKTRKGGKMRLDDLVLSLHPSYSKRMVQSWILQGKVLVKDRVVDKAGTQVSPDWPIVLKAEEERFVCRAGYKLEKALDHFGIDVTQKCALDSGQSTGGFTDCLLQRGASKVFGVDVGYGQVHEKVRVDPRVVVIERCNLRHLSPEQLGGTKVDIACLDLSFISVLKVLPAVMGVLSPTDGAELVILIKPQFEAGREHVETGGLVRDPKVHQLVIDSVSSGVRAWGFRHEGVTESPIKGDKSGNTEFLAYFVRDTSIPVTAAAPPPPGAASDDPTTTKR</sequence>